<evidence type="ECO:0000259" key="6">
    <source>
        <dbReference type="Pfam" id="PF13515"/>
    </source>
</evidence>
<accession>A0A2A4AIT6</accession>
<keyword evidence="2 5" id="KW-0812">Transmembrane</keyword>
<evidence type="ECO:0000313" key="7">
    <source>
        <dbReference type="EMBL" id="PCC82399.1"/>
    </source>
</evidence>
<evidence type="ECO:0000256" key="3">
    <source>
        <dbReference type="ARBA" id="ARBA00022989"/>
    </source>
</evidence>
<sequence>MAEAKDKSTKERAKLTTRQQLRSFDRSVKSRFARVKSRFLYIVQSTLGAGLAFFVAHVVFGHAQPFFAPMSVIIILGLSGGDRLKRAVDLSIGGIVGVIVGTLLVDGLGTGPIHMTIIIGCSLLIASFVTESQLISNQVAIGAILIATIMPPEEMGGLSRAIDAIIGAFIGICMIALIPTSPLRAVRKEVSKVLRVASAVLSDVAGGLRAGDEKAILEARDAVRGTQSDINDMLQAAKGSAETVKVSPFLWSWQRNIRSLERILTPVDNAIRGVRVLSRRALVLSEDGDHVTEAQLDLIDELSDVTYELAELYGRASSKESRANEAVVIPEIVRRLRVLGANATMDVLGKDGVLSAYSLLAQTRSIIVDLLMVCGMSRESAVAQLAPTSDHPAYPPEVLDTD</sequence>
<keyword evidence="4 5" id="KW-0472">Membrane</keyword>
<protein>
    <recommendedName>
        <fullName evidence="6">Integral membrane bound transporter domain-containing protein</fullName>
    </recommendedName>
</protein>
<evidence type="ECO:0000256" key="5">
    <source>
        <dbReference type="SAM" id="Phobius"/>
    </source>
</evidence>
<feature type="transmembrane region" description="Helical" evidence="5">
    <location>
        <begin position="111"/>
        <end position="129"/>
    </location>
</feature>
<dbReference type="InterPro" id="IPR049453">
    <property type="entry name" value="Memb_transporter_dom"/>
</dbReference>
<evidence type="ECO:0000256" key="4">
    <source>
        <dbReference type="ARBA" id="ARBA00023136"/>
    </source>
</evidence>
<feature type="transmembrane region" description="Helical" evidence="5">
    <location>
        <begin position="66"/>
        <end position="81"/>
    </location>
</feature>
<dbReference type="Proteomes" id="UP000218690">
    <property type="component" value="Unassembled WGS sequence"/>
</dbReference>
<gene>
    <name evidence="7" type="ORF">COM45_08830</name>
</gene>
<dbReference type="AlphaFoldDB" id="A0A2A4AIT6"/>
<name>A0A2A4AIT6_9CORY</name>
<dbReference type="EMBL" id="NWBP01000025">
    <property type="protein sequence ID" value="PCC82399.1"/>
    <property type="molecule type" value="Genomic_DNA"/>
</dbReference>
<evidence type="ECO:0000313" key="8">
    <source>
        <dbReference type="Proteomes" id="UP000218690"/>
    </source>
</evidence>
<comment type="subcellular location">
    <subcellularLocation>
        <location evidence="1">Membrane</location>
        <topology evidence="1">Multi-pass membrane protein</topology>
    </subcellularLocation>
</comment>
<feature type="transmembrane region" description="Helical" evidence="5">
    <location>
        <begin position="158"/>
        <end position="178"/>
    </location>
</feature>
<evidence type="ECO:0000256" key="2">
    <source>
        <dbReference type="ARBA" id="ARBA00022692"/>
    </source>
</evidence>
<dbReference type="Pfam" id="PF13515">
    <property type="entry name" value="FUSC_2"/>
    <property type="match status" value="1"/>
</dbReference>
<proteinExistence type="predicted"/>
<comment type="caution">
    <text evidence="7">The sequence shown here is derived from an EMBL/GenBank/DDBJ whole genome shotgun (WGS) entry which is preliminary data.</text>
</comment>
<feature type="domain" description="Integral membrane bound transporter" evidence="6">
    <location>
        <begin position="51"/>
        <end position="174"/>
    </location>
</feature>
<reference evidence="7 8" key="1">
    <citation type="submission" date="2017-09" db="EMBL/GenBank/DDBJ databases">
        <title>Draft Genome Sequence of Corynebacterium accolens AH4003.</title>
        <authorList>
            <person name="Chen Y."/>
            <person name="Oosthuysen W.F."/>
            <person name="Kelley S."/>
            <person name="Horswill A."/>
        </authorList>
    </citation>
    <scope>NUCLEOTIDE SEQUENCE [LARGE SCALE GENOMIC DNA]</scope>
    <source>
        <strain evidence="7 8">AH4003</strain>
    </source>
</reference>
<evidence type="ECO:0000256" key="1">
    <source>
        <dbReference type="ARBA" id="ARBA00004141"/>
    </source>
</evidence>
<organism evidence="7 8">
    <name type="scientific">Corynebacterium accolens</name>
    <dbReference type="NCBI Taxonomy" id="38284"/>
    <lineage>
        <taxon>Bacteria</taxon>
        <taxon>Bacillati</taxon>
        <taxon>Actinomycetota</taxon>
        <taxon>Actinomycetes</taxon>
        <taxon>Mycobacteriales</taxon>
        <taxon>Corynebacteriaceae</taxon>
        <taxon>Corynebacterium</taxon>
    </lineage>
</organism>
<feature type="transmembrane region" description="Helical" evidence="5">
    <location>
        <begin position="39"/>
        <end position="60"/>
    </location>
</feature>
<feature type="transmembrane region" description="Helical" evidence="5">
    <location>
        <begin position="88"/>
        <end position="105"/>
    </location>
</feature>
<keyword evidence="3 5" id="KW-1133">Transmembrane helix</keyword>
<dbReference type="GO" id="GO:0016020">
    <property type="term" value="C:membrane"/>
    <property type="evidence" value="ECO:0007669"/>
    <property type="project" value="UniProtKB-SubCell"/>
</dbReference>